<dbReference type="AlphaFoldDB" id="A0A166FTN1"/>
<sequence>MTIPIFYAVDNHYAPYLAVSLQSLMANANPSNTYQIIIMAEDLSKTNRVKLQSLVTASRFHLTFKQINPALLAEITDTDNKLRMDYFTFTIYFRLFIADLFPQYDKAVYLDADTVVLDDISHLYSTPIGDNLIAAAKDPTIAGKPVTAAYATNAIGVAADHYINSGVLVMNLHALRAMQFSSVFLNLLNTYHVTCLAPDQDYLNAMCQQRTALLDPSWNVQMETRPSTHQSLIHFNLFAKPWHYTNVANESYFWNYAKQTPYYAEMRTSLLTYSETAKAADKINFQRILKVAETQATATNTFRQIRDQNREEVVI</sequence>
<evidence type="ECO:0000256" key="1">
    <source>
        <dbReference type="ARBA" id="ARBA00022676"/>
    </source>
</evidence>
<dbReference type="CDD" id="cd04194">
    <property type="entry name" value="GT8_A4GalT_like"/>
    <property type="match status" value="1"/>
</dbReference>
<accession>A0A166FTN1</accession>
<dbReference type="Gene3D" id="3.90.550.10">
    <property type="entry name" value="Spore Coat Polysaccharide Biosynthesis Protein SpsA, Chain A"/>
    <property type="match status" value="1"/>
</dbReference>
<dbReference type="PATRIC" id="fig|33960.6.peg.234"/>
<gene>
    <name evidence="4" type="ORF">TY91_15380</name>
</gene>
<dbReference type="PANTHER" id="PTHR13778:SF47">
    <property type="entry name" value="LIPOPOLYSACCHARIDE 1,3-GALACTOSYLTRANSFERASE"/>
    <property type="match status" value="1"/>
</dbReference>
<dbReference type="Proteomes" id="UP000076480">
    <property type="component" value="Unassembled WGS sequence"/>
</dbReference>
<dbReference type="EMBL" id="JYDC01000108">
    <property type="protein sequence ID" value="KZL35786.1"/>
    <property type="molecule type" value="Genomic_DNA"/>
</dbReference>
<dbReference type="RefSeq" id="WP_056995940.1">
    <property type="nucleotide sequence ID" value="NZ_JYDC01000108.1"/>
</dbReference>
<protein>
    <recommendedName>
        <fullName evidence="6">Glycosyl transferase</fullName>
    </recommendedName>
</protein>
<evidence type="ECO:0008006" key="6">
    <source>
        <dbReference type="Google" id="ProtNLM"/>
    </source>
</evidence>
<comment type="caution">
    <text evidence="4">The sequence shown here is derived from an EMBL/GenBank/DDBJ whole genome shotgun (WGS) entry which is preliminary data.</text>
</comment>
<dbReference type="InterPro" id="IPR029044">
    <property type="entry name" value="Nucleotide-diphossugar_trans"/>
</dbReference>
<dbReference type="GO" id="GO:0016757">
    <property type="term" value="F:glycosyltransferase activity"/>
    <property type="evidence" value="ECO:0007669"/>
    <property type="project" value="UniProtKB-KW"/>
</dbReference>
<dbReference type="Pfam" id="PF01501">
    <property type="entry name" value="Glyco_transf_8"/>
    <property type="match status" value="1"/>
</dbReference>
<dbReference type="OrthoDB" id="9798746at2"/>
<evidence type="ECO:0000256" key="2">
    <source>
        <dbReference type="ARBA" id="ARBA00022679"/>
    </source>
</evidence>
<organism evidence="4 5">
    <name type="scientific">Secundilactobacillus collinoides</name>
    <name type="common">Lactobacillus collinoides</name>
    <dbReference type="NCBI Taxonomy" id="33960"/>
    <lineage>
        <taxon>Bacteria</taxon>
        <taxon>Bacillati</taxon>
        <taxon>Bacillota</taxon>
        <taxon>Bacilli</taxon>
        <taxon>Lactobacillales</taxon>
        <taxon>Lactobacillaceae</taxon>
        <taxon>Secundilactobacillus</taxon>
    </lineage>
</organism>
<dbReference type="InterPro" id="IPR002495">
    <property type="entry name" value="Glyco_trans_8"/>
</dbReference>
<dbReference type="InterPro" id="IPR050748">
    <property type="entry name" value="Glycosyltrans_8_dom-fam"/>
</dbReference>
<dbReference type="PANTHER" id="PTHR13778">
    <property type="entry name" value="GLYCOSYLTRANSFERASE 8 DOMAIN-CONTAINING PROTEIN"/>
    <property type="match status" value="1"/>
</dbReference>
<name>A0A166FTN1_SECCO</name>
<proteinExistence type="predicted"/>
<dbReference type="GO" id="GO:0046872">
    <property type="term" value="F:metal ion binding"/>
    <property type="evidence" value="ECO:0007669"/>
    <property type="project" value="UniProtKB-KW"/>
</dbReference>
<evidence type="ECO:0000313" key="5">
    <source>
        <dbReference type="Proteomes" id="UP000076480"/>
    </source>
</evidence>
<keyword evidence="5" id="KW-1185">Reference proteome</keyword>
<reference evidence="4 5" key="1">
    <citation type="submission" date="2015-02" db="EMBL/GenBank/DDBJ databases">
        <title>Draft genome sequence of Lactobacillus collinoides CUPV2371 isolated from a natural cider, the first genome sequence of a strain of this species.</title>
        <authorList>
            <person name="Puertas A.I."/>
            <person name="Spano G."/>
            <person name="Capozzi V."/>
            <person name="Lamontanara A."/>
            <person name="Orru L."/>
            <person name="Duenas M.T."/>
        </authorList>
    </citation>
    <scope>NUCLEOTIDE SEQUENCE [LARGE SCALE GENOMIC DNA]</scope>
    <source>
        <strain evidence="4 5">237</strain>
    </source>
</reference>
<keyword evidence="1" id="KW-0328">Glycosyltransferase</keyword>
<keyword evidence="2" id="KW-0808">Transferase</keyword>
<keyword evidence="3" id="KW-0479">Metal-binding</keyword>
<evidence type="ECO:0000313" key="4">
    <source>
        <dbReference type="EMBL" id="KZL35786.1"/>
    </source>
</evidence>
<dbReference type="SUPFAM" id="SSF53448">
    <property type="entry name" value="Nucleotide-diphospho-sugar transferases"/>
    <property type="match status" value="1"/>
</dbReference>
<evidence type="ECO:0000256" key="3">
    <source>
        <dbReference type="ARBA" id="ARBA00022723"/>
    </source>
</evidence>